<gene>
    <name evidence="1" type="ORF">OTU49_014579</name>
</gene>
<evidence type="ECO:0000313" key="2">
    <source>
        <dbReference type="Proteomes" id="UP001445076"/>
    </source>
</evidence>
<comment type="caution">
    <text evidence="1">The sequence shown here is derived from an EMBL/GenBank/DDBJ whole genome shotgun (WGS) entry which is preliminary data.</text>
</comment>
<dbReference type="Proteomes" id="UP001445076">
    <property type="component" value="Unassembled WGS sequence"/>
</dbReference>
<proteinExistence type="predicted"/>
<name>A0AAW0YMS1_CHEQU</name>
<keyword evidence="2" id="KW-1185">Reference proteome</keyword>
<protein>
    <submittedName>
        <fullName evidence="1">Uncharacterized protein</fullName>
    </submittedName>
</protein>
<dbReference type="AlphaFoldDB" id="A0AAW0YMS1"/>
<dbReference type="EMBL" id="JARKIK010000006">
    <property type="protein sequence ID" value="KAK8751394.1"/>
    <property type="molecule type" value="Genomic_DNA"/>
</dbReference>
<sequence length="99" mass="11516">MLNFMKIVYMFLYRNDMFMNSSTSYVNECDTFLAKWIKGLRYTIFVLRLGNTFSVEWIRQLGQSIVFLRLGISVSDVVFKRLSNSFSPVDQTAKTVSCS</sequence>
<accession>A0AAW0YMS1</accession>
<organism evidence="1 2">
    <name type="scientific">Cherax quadricarinatus</name>
    <name type="common">Australian red claw crayfish</name>
    <dbReference type="NCBI Taxonomy" id="27406"/>
    <lineage>
        <taxon>Eukaryota</taxon>
        <taxon>Metazoa</taxon>
        <taxon>Ecdysozoa</taxon>
        <taxon>Arthropoda</taxon>
        <taxon>Crustacea</taxon>
        <taxon>Multicrustacea</taxon>
        <taxon>Malacostraca</taxon>
        <taxon>Eumalacostraca</taxon>
        <taxon>Eucarida</taxon>
        <taxon>Decapoda</taxon>
        <taxon>Pleocyemata</taxon>
        <taxon>Astacidea</taxon>
        <taxon>Parastacoidea</taxon>
        <taxon>Parastacidae</taxon>
        <taxon>Cherax</taxon>
    </lineage>
</organism>
<evidence type="ECO:0000313" key="1">
    <source>
        <dbReference type="EMBL" id="KAK8751394.1"/>
    </source>
</evidence>
<reference evidence="1 2" key="1">
    <citation type="journal article" date="2024" name="BMC Genomics">
        <title>Genome assembly of redclaw crayfish (Cherax quadricarinatus) provides insights into its immune adaptation and hypoxia tolerance.</title>
        <authorList>
            <person name="Liu Z."/>
            <person name="Zheng J."/>
            <person name="Li H."/>
            <person name="Fang K."/>
            <person name="Wang S."/>
            <person name="He J."/>
            <person name="Zhou D."/>
            <person name="Weng S."/>
            <person name="Chi M."/>
            <person name="Gu Z."/>
            <person name="He J."/>
            <person name="Li F."/>
            <person name="Wang M."/>
        </authorList>
    </citation>
    <scope>NUCLEOTIDE SEQUENCE [LARGE SCALE GENOMIC DNA]</scope>
    <source>
        <strain evidence="1">ZL_2023a</strain>
    </source>
</reference>